<proteinExistence type="predicted"/>
<protein>
    <submittedName>
        <fullName evidence="1">Uncharacterized protein DUF1217</fullName>
    </submittedName>
</protein>
<gene>
    <name evidence="1" type="ORF">C7455_10678</name>
</gene>
<comment type="caution">
    <text evidence="1">The sequence shown here is derived from an EMBL/GenBank/DDBJ whole genome shotgun (WGS) entry which is preliminary data.</text>
</comment>
<keyword evidence="2" id="KW-1185">Reference proteome</keyword>
<dbReference type="RefSeq" id="WP_109668843.1">
    <property type="nucleotide sequence ID" value="NZ_QGGW01000006.1"/>
</dbReference>
<accession>A0A316GIG7</accession>
<dbReference type="InterPro" id="IPR023157">
    <property type="entry name" value="AGR-C-984p-like_sf"/>
</dbReference>
<dbReference type="AlphaFoldDB" id="A0A316GIG7"/>
<evidence type="ECO:0000313" key="1">
    <source>
        <dbReference type="EMBL" id="PWK59792.1"/>
    </source>
</evidence>
<reference evidence="1 2" key="1">
    <citation type="submission" date="2018-05" db="EMBL/GenBank/DDBJ databases">
        <title>Genomic Encyclopedia of Type Strains, Phase IV (KMG-IV): sequencing the most valuable type-strain genomes for metagenomic binning, comparative biology and taxonomic classification.</title>
        <authorList>
            <person name="Goeker M."/>
        </authorList>
    </citation>
    <scope>NUCLEOTIDE SEQUENCE [LARGE SCALE GENOMIC DNA]</scope>
    <source>
        <strain evidence="1 2">DSM 16097</strain>
    </source>
</reference>
<dbReference type="EMBL" id="QGGW01000006">
    <property type="protein sequence ID" value="PWK59792.1"/>
    <property type="molecule type" value="Genomic_DNA"/>
</dbReference>
<dbReference type="Proteomes" id="UP000245708">
    <property type="component" value="Unassembled WGS sequence"/>
</dbReference>
<organism evidence="1 2">
    <name type="scientific">Roseicyclus mahoneyensis</name>
    <dbReference type="NCBI Taxonomy" id="164332"/>
    <lineage>
        <taxon>Bacteria</taxon>
        <taxon>Pseudomonadati</taxon>
        <taxon>Pseudomonadota</taxon>
        <taxon>Alphaproteobacteria</taxon>
        <taxon>Rhodobacterales</taxon>
        <taxon>Roseobacteraceae</taxon>
        <taxon>Roseicyclus</taxon>
    </lineage>
</organism>
<sequence>MSFQPLIPLAGYAGWRFLSGSLENQVARFAGDPAGTRDVAYFREKIGQVTDAAGLVSDFRLLRVALGAFGLQDDLPNRAFIQKVLSDPVTADTALVNRLADKRYRAFAEAFGFGGPLPPRNRLPGFADNILARSTRQDFERAVGSQSPDMRLALAAQREVPELAARGLTDTTSWLSVLGNPPLRKVFETAFGLPASIGTLDLDLQLKAFRDGARRLSGSSDFTQFTDPVRVEGLIRSFTLRTEASAGPSPLTPGYSALILLGAIR</sequence>
<dbReference type="OrthoDB" id="7824597at2"/>
<dbReference type="Gene3D" id="1.10.3700.10">
    <property type="entry name" value="AGR C 984p-like"/>
    <property type="match status" value="1"/>
</dbReference>
<dbReference type="InterPro" id="IPR010626">
    <property type="entry name" value="DUF1217"/>
</dbReference>
<dbReference type="SUPFAM" id="SSF158837">
    <property type="entry name" value="AGR C 984p-like"/>
    <property type="match status" value="1"/>
</dbReference>
<evidence type="ECO:0000313" key="2">
    <source>
        <dbReference type="Proteomes" id="UP000245708"/>
    </source>
</evidence>
<name>A0A316GIG7_9RHOB</name>
<dbReference type="Pfam" id="PF06748">
    <property type="entry name" value="DUF1217"/>
    <property type="match status" value="1"/>
</dbReference>